<evidence type="ECO:0000256" key="11">
    <source>
        <dbReference type="PIRSR" id="PIRSR001589-3"/>
    </source>
</evidence>
<dbReference type="GO" id="GO:0004066">
    <property type="term" value="F:asparagine synthase (glutamine-hydrolyzing) activity"/>
    <property type="evidence" value="ECO:0007669"/>
    <property type="project" value="UniProtKB-EC"/>
</dbReference>
<dbReference type="SUPFAM" id="SSF56235">
    <property type="entry name" value="N-terminal nucleophile aminohydrolases (Ntn hydrolases)"/>
    <property type="match status" value="1"/>
</dbReference>
<dbReference type="AlphaFoldDB" id="A0A0W1AZ70"/>
<dbReference type="NCBIfam" id="TIGR01536">
    <property type="entry name" value="asn_synth_AEB"/>
    <property type="match status" value="1"/>
</dbReference>
<comment type="similarity">
    <text evidence="2">Belongs to the asparagine synthetase family.</text>
</comment>
<evidence type="ECO:0000256" key="9">
    <source>
        <dbReference type="PIRSR" id="PIRSR001589-1"/>
    </source>
</evidence>
<dbReference type="GO" id="GO:0005829">
    <property type="term" value="C:cytosol"/>
    <property type="evidence" value="ECO:0007669"/>
    <property type="project" value="TreeGrafter"/>
</dbReference>
<dbReference type="PANTHER" id="PTHR43284:SF1">
    <property type="entry name" value="ASPARAGINE SYNTHETASE"/>
    <property type="match status" value="1"/>
</dbReference>
<proteinExistence type="inferred from homology"/>
<dbReference type="InterPro" id="IPR033738">
    <property type="entry name" value="AsnB_N"/>
</dbReference>
<feature type="domain" description="Glutamine amidotransferase type-2" evidence="12">
    <location>
        <begin position="2"/>
        <end position="212"/>
    </location>
</feature>
<evidence type="ECO:0000256" key="2">
    <source>
        <dbReference type="ARBA" id="ARBA00005752"/>
    </source>
</evidence>
<organism evidence="13 14">
    <name type="scientific">Paenibacillus etheri</name>
    <dbReference type="NCBI Taxonomy" id="1306852"/>
    <lineage>
        <taxon>Bacteria</taxon>
        <taxon>Bacillati</taxon>
        <taxon>Bacillota</taxon>
        <taxon>Bacilli</taxon>
        <taxon>Bacillales</taxon>
        <taxon>Paenibacillaceae</taxon>
        <taxon>Paenibacillus</taxon>
    </lineage>
</organism>
<comment type="pathway">
    <text evidence="1">Amino-acid biosynthesis; L-asparagine biosynthesis; L-asparagine from L-aspartate (L-Gln route): step 1/1.</text>
</comment>
<evidence type="ECO:0000256" key="10">
    <source>
        <dbReference type="PIRSR" id="PIRSR001589-2"/>
    </source>
</evidence>
<keyword evidence="5 10" id="KW-0067">ATP-binding</keyword>
<feature type="binding site" evidence="10">
    <location>
        <position position="285"/>
    </location>
    <ligand>
        <name>ATP</name>
        <dbReference type="ChEBI" id="CHEBI:30616"/>
    </ligand>
</feature>
<dbReference type="CDD" id="cd00712">
    <property type="entry name" value="AsnB"/>
    <property type="match status" value="1"/>
</dbReference>
<dbReference type="RefSeq" id="WP_060623489.1">
    <property type="nucleotide sequence ID" value="NZ_LCZJ02000019.1"/>
</dbReference>
<keyword evidence="9" id="KW-0028">Amino-acid biosynthesis</keyword>
<dbReference type="GO" id="GO:0005524">
    <property type="term" value="F:ATP binding"/>
    <property type="evidence" value="ECO:0007669"/>
    <property type="project" value="UniProtKB-KW"/>
</dbReference>
<dbReference type="PANTHER" id="PTHR43284">
    <property type="entry name" value="ASPARAGINE SYNTHETASE (GLUTAMINE-HYDROLYZING)"/>
    <property type="match status" value="1"/>
</dbReference>
<evidence type="ECO:0000256" key="5">
    <source>
        <dbReference type="ARBA" id="ARBA00022840"/>
    </source>
</evidence>
<evidence type="ECO:0000259" key="12">
    <source>
        <dbReference type="PROSITE" id="PS51278"/>
    </source>
</evidence>
<dbReference type="InterPro" id="IPR017932">
    <property type="entry name" value="GATase_2_dom"/>
</dbReference>
<dbReference type="Pfam" id="PF13537">
    <property type="entry name" value="GATase_7"/>
    <property type="match status" value="1"/>
</dbReference>
<sequence>MCGIAVILKLNGHAPQEETLKQMTGAIHHRGPNHEGVWLDSRIGLGFRRLSIIDLRDGNQPMTNEDRSLWIVFNGEIYNYKTLRDQLMLKGHHFQTQSDTEVIVHLYEEYGKDCVHHLRGMFSFAIWDLKEQTLFAARDHFGIKPFYYYKDENNLLFASEIKSILAVQGVPRKLQYQSLFSYLTFQYVPQPDTMFEHIHKLGPAERVIVNAEGEMKFEKYWEPHFHPVERSLADYAEEIQWKLKESVSLHLQSDVNRGCFLSSGIDSTAIAAMMKAEESTKTFSIGFEGVNNETIIANQTAAKLGTDHYFHVLSEKDFFESIPKTVWHLDEPVADPSAIALYHLNQLAKDHVTVVLSGEGADELFGGYRIYREPDALRPITWMPNFIKNSLRKSLTIYPYHFYGKNYLLRGLTPLEERFFGNANIFNKSGKMNLLHESVHAQNSFLHPTDIVKPFYDKTVHLDPTTRMQFIDMNFWLPGDILSKADKLSMAHSLELRVPFLDKEVFETASKIPVSSRIGKNTTKLALRKAMEGIVPDAIVNRPKLGFPVPIRDWLKTPISDIMFEQIRYSGIEEIFNMNIIEEMFIQHRSNKGDYSRRIWLIYIFSVWYTLFIKEDLKQLNSAVL</sequence>
<comment type="catalytic activity">
    <reaction evidence="8">
        <text>L-aspartate + L-glutamine + ATP + H2O = L-asparagine + L-glutamate + AMP + diphosphate + H(+)</text>
        <dbReference type="Rhea" id="RHEA:12228"/>
        <dbReference type="ChEBI" id="CHEBI:15377"/>
        <dbReference type="ChEBI" id="CHEBI:15378"/>
        <dbReference type="ChEBI" id="CHEBI:29985"/>
        <dbReference type="ChEBI" id="CHEBI:29991"/>
        <dbReference type="ChEBI" id="CHEBI:30616"/>
        <dbReference type="ChEBI" id="CHEBI:33019"/>
        <dbReference type="ChEBI" id="CHEBI:58048"/>
        <dbReference type="ChEBI" id="CHEBI:58359"/>
        <dbReference type="ChEBI" id="CHEBI:456215"/>
        <dbReference type="EC" id="6.3.5.4"/>
    </reaction>
</comment>
<dbReference type="EMBL" id="LCZJ02000019">
    <property type="protein sequence ID" value="KTD86601.1"/>
    <property type="molecule type" value="Genomic_DNA"/>
</dbReference>
<dbReference type="EC" id="6.3.5.4" evidence="3"/>
<dbReference type="OrthoDB" id="9763290at2"/>
<dbReference type="Gene3D" id="3.60.20.10">
    <property type="entry name" value="Glutamine Phosphoribosylpyrophosphate, subunit 1, domain 1"/>
    <property type="match status" value="1"/>
</dbReference>
<accession>A0A0W1AZ70</accession>
<dbReference type="InterPro" id="IPR001962">
    <property type="entry name" value="Asn_synthase"/>
</dbReference>
<dbReference type="SUPFAM" id="SSF52402">
    <property type="entry name" value="Adenine nucleotide alpha hydrolases-like"/>
    <property type="match status" value="1"/>
</dbReference>
<dbReference type="Proteomes" id="UP000054709">
    <property type="component" value="Unassembled WGS sequence"/>
</dbReference>
<evidence type="ECO:0000256" key="4">
    <source>
        <dbReference type="ARBA" id="ARBA00022741"/>
    </source>
</evidence>
<evidence type="ECO:0000256" key="7">
    <source>
        <dbReference type="ARBA" id="ARBA00022962"/>
    </source>
</evidence>
<dbReference type="PROSITE" id="PS51278">
    <property type="entry name" value="GATASE_TYPE_2"/>
    <property type="match status" value="1"/>
</dbReference>
<feature type="binding site" evidence="10">
    <location>
        <position position="99"/>
    </location>
    <ligand>
        <name>L-glutamine</name>
        <dbReference type="ChEBI" id="CHEBI:58359"/>
    </ligand>
</feature>
<dbReference type="GO" id="GO:0006529">
    <property type="term" value="P:asparagine biosynthetic process"/>
    <property type="evidence" value="ECO:0007669"/>
    <property type="project" value="UniProtKB-KW"/>
</dbReference>
<protein>
    <recommendedName>
        <fullName evidence="3">asparagine synthase (glutamine-hydrolyzing)</fullName>
        <ecNumber evidence="3">6.3.5.4</ecNumber>
    </recommendedName>
</protein>
<dbReference type="InterPro" id="IPR006426">
    <property type="entry name" value="Asn_synth_AEB"/>
</dbReference>
<dbReference type="PIRSF" id="PIRSF001589">
    <property type="entry name" value="Asn_synthetase_glu-h"/>
    <property type="match status" value="1"/>
</dbReference>
<dbReference type="Gene3D" id="3.40.50.620">
    <property type="entry name" value="HUPs"/>
    <property type="match status" value="1"/>
</dbReference>
<gene>
    <name evidence="13" type="ORF">UQ64_14160</name>
</gene>
<feature type="binding site" evidence="10">
    <location>
        <begin position="357"/>
        <end position="358"/>
    </location>
    <ligand>
        <name>ATP</name>
        <dbReference type="ChEBI" id="CHEBI:30616"/>
    </ligand>
</feature>
<dbReference type="InterPro" id="IPR014729">
    <property type="entry name" value="Rossmann-like_a/b/a_fold"/>
</dbReference>
<evidence type="ECO:0000256" key="3">
    <source>
        <dbReference type="ARBA" id="ARBA00012737"/>
    </source>
</evidence>
<keyword evidence="14" id="KW-1185">Reference proteome</keyword>
<dbReference type="CDD" id="cd01991">
    <property type="entry name" value="Asn_synthase_B_C"/>
    <property type="match status" value="1"/>
</dbReference>
<evidence type="ECO:0000256" key="8">
    <source>
        <dbReference type="ARBA" id="ARBA00048741"/>
    </source>
</evidence>
<feature type="site" description="Important for beta-aspartyl-AMP intermediate formation" evidence="11">
    <location>
        <position position="359"/>
    </location>
</feature>
<dbReference type="InterPro" id="IPR051786">
    <property type="entry name" value="ASN_synthetase/amidase"/>
</dbReference>
<keyword evidence="6 9" id="KW-0061">Asparagine biosynthesis</keyword>
<evidence type="ECO:0000313" key="13">
    <source>
        <dbReference type="EMBL" id="KTD86601.1"/>
    </source>
</evidence>
<comment type="caution">
    <text evidence="13">The sequence shown here is derived from an EMBL/GenBank/DDBJ whole genome shotgun (WGS) entry which is preliminary data.</text>
</comment>
<dbReference type="Pfam" id="PF00733">
    <property type="entry name" value="Asn_synthase"/>
    <property type="match status" value="1"/>
</dbReference>
<feature type="active site" description="For GATase activity" evidence="9">
    <location>
        <position position="2"/>
    </location>
</feature>
<evidence type="ECO:0000256" key="6">
    <source>
        <dbReference type="ARBA" id="ARBA00022888"/>
    </source>
</evidence>
<reference evidence="13 14" key="1">
    <citation type="journal article" date="2015" name="Int. Biodeterior. Biodegradation">
        <title>Physiological and genetic screening methods for the isolation of methyl tert-butyl ether-degrading bacteria for bioremediation purposes.</title>
        <authorList>
            <person name="Guisado I.M."/>
            <person name="Purswani J."/>
            <person name="Gonzalez Lopez J."/>
            <person name="Pozo C."/>
        </authorList>
    </citation>
    <scope>NUCLEOTIDE SEQUENCE [LARGE SCALE GENOMIC DNA]</scope>
    <source>
        <strain evidence="13 14">SH7</strain>
    </source>
</reference>
<dbReference type="InterPro" id="IPR029055">
    <property type="entry name" value="Ntn_hydrolases_N"/>
</dbReference>
<name>A0A0W1AZ70_9BACL</name>
<evidence type="ECO:0000313" key="14">
    <source>
        <dbReference type="Proteomes" id="UP000054709"/>
    </source>
</evidence>
<evidence type="ECO:0000256" key="1">
    <source>
        <dbReference type="ARBA" id="ARBA00005187"/>
    </source>
</evidence>
<keyword evidence="4 10" id="KW-0547">Nucleotide-binding</keyword>
<keyword evidence="7 9" id="KW-0315">Glutamine amidotransferase</keyword>